<feature type="transmembrane region" description="Helical" evidence="1">
    <location>
        <begin position="229"/>
        <end position="253"/>
    </location>
</feature>
<evidence type="ECO:0000256" key="1">
    <source>
        <dbReference type="SAM" id="Phobius"/>
    </source>
</evidence>
<sequence>MTTALALISHAIRMLVFETGTTFKVVMPAILLVLGSTLASVVLLPDTIAALQADPEDMILPSAGEIGLLAVFGLGALLGYVLMAILWHRHVLLSGTDNVDELRPTPSIVLSYVWRAILVGLMQLLATVPIVIGTAALGAVIGMTAGLGGSAFLGLIIGLLSGVVFVWIALRLSVVLPAAALGHSMRIFESWRETAPIAGPLWGVAALLAAINIGINGLAAMILPEAAVASALIAACVYLIEGLVFVSVLTTLYGHLIERRTLG</sequence>
<feature type="transmembrane region" description="Helical" evidence="1">
    <location>
        <begin position="201"/>
        <end position="223"/>
    </location>
</feature>
<keyword evidence="1" id="KW-1133">Transmembrane helix</keyword>
<feature type="transmembrane region" description="Helical" evidence="1">
    <location>
        <begin position="25"/>
        <end position="45"/>
    </location>
</feature>
<proteinExistence type="predicted"/>
<reference evidence="2 3" key="1">
    <citation type="submission" date="2018-04" db="EMBL/GenBank/DDBJ databases">
        <title>Genomic Encyclopedia of Archaeal and Bacterial Type Strains, Phase II (KMG-II): from individual species to whole genera.</title>
        <authorList>
            <person name="Goeker M."/>
        </authorList>
    </citation>
    <scope>NUCLEOTIDE SEQUENCE [LARGE SCALE GENOMIC DNA]</scope>
    <source>
        <strain evidence="2 3">DSM 12244</strain>
    </source>
</reference>
<organism evidence="2 3">
    <name type="scientific">Sulfitobacter mediterraneus</name>
    <dbReference type="NCBI Taxonomy" id="83219"/>
    <lineage>
        <taxon>Bacteria</taxon>
        <taxon>Pseudomonadati</taxon>
        <taxon>Pseudomonadota</taxon>
        <taxon>Alphaproteobacteria</taxon>
        <taxon>Rhodobacterales</taxon>
        <taxon>Roseobacteraceae</taxon>
        <taxon>Sulfitobacter</taxon>
    </lineage>
</organism>
<feature type="transmembrane region" description="Helical" evidence="1">
    <location>
        <begin position="66"/>
        <end position="88"/>
    </location>
</feature>
<accession>A0A2T6CID0</accession>
<keyword evidence="1" id="KW-0472">Membrane</keyword>
<dbReference type="OrthoDB" id="7704812at2"/>
<name>A0A2T6CID0_9RHOB</name>
<evidence type="ECO:0008006" key="4">
    <source>
        <dbReference type="Google" id="ProtNLM"/>
    </source>
</evidence>
<dbReference type="RefSeq" id="WP_146173103.1">
    <property type="nucleotide sequence ID" value="NZ_QBKU01000002.1"/>
</dbReference>
<keyword evidence="1" id="KW-0812">Transmembrane</keyword>
<evidence type="ECO:0000313" key="2">
    <source>
        <dbReference type="EMBL" id="PTX75259.1"/>
    </source>
</evidence>
<dbReference type="EMBL" id="QBKU01000002">
    <property type="protein sequence ID" value="PTX75259.1"/>
    <property type="molecule type" value="Genomic_DNA"/>
</dbReference>
<dbReference type="Proteomes" id="UP000244092">
    <property type="component" value="Unassembled WGS sequence"/>
</dbReference>
<gene>
    <name evidence="2" type="ORF">C8N31_102364</name>
</gene>
<protein>
    <recommendedName>
        <fullName evidence="4">DUF4013 domain-containing protein</fullName>
    </recommendedName>
</protein>
<comment type="caution">
    <text evidence="2">The sequence shown here is derived from an EMBL/GenBank/DDBJ whole genome shotgun (WGS) entry which is preliminary data.</text>
</comment>
<dbReference type="AlphaFoldDB" id="A0A2T6CID0"/>
<feature type="transmembrane region" description="Helical" evidence="1">
    <location>
        <begin position="108"/>
        <end position="128"/>
    </location>
</feature>
<evidence type="ECO:0000313" key="3">
    <source>
        <dbReference type="Proteomes" id="UP000244092"/>
    </source>
</evidence>